<sequence length="143" mass="15249">MNSLDEPAKISPVEREMSGSSSAFTYDFPAHSVTFIRLGRDTRAGTAGTAHASRAQVKPDGSFRAAAGASAPAAVPTGARWRERAGRRLRQELTPVLSLTTSSGSTMRLALPSTPAMRSSRSWNACRPTSPKFCRTVVRGGQK</sequence>
<proteinExistence type="predicted"/>
<evidence type="ECO:0000313" key="3">
    <source>
        <dbReference type="Proteomes" id="UP000186096"/>
    </source>
</evidence>
<gene>
    <name evidence="2" type="ORF">SAMN05421833_10645</name>
</gene>
<dbReference type="Proteomes" id="UP000186096">
    <property type="component" value="Unassembled WGS sequence"/>
</dbReference>
<feature type="region of interest" description="Disordered" evidence="1">
    <location>
        <begin position="1"/>
        <end position="25"/>
    </location>
</feature>
<dbReference type="InterPro" id="IPR013780">
    <property type="entry name" value="Glyco_hydro_b"/>
</dbReference>
<name>A0A1N6Y976_9ACTN</name>
<keyword evidence="3" id="KW-1185">Reference proteome</keyword>
<organism evidence="2 3">
    <name type="scientific">Microbispora rosea</name>
    <dbReference type="NCBI Taxonomy" id="58117"/>
    <lineage>
        <taxon>Bacteria</taxon>
        <taxon>Bacillati</taxon>
        <taxon>Actinomycetota</taxon>
        <taxon>Actinomycetes</taxon>
        <taxon>Streptosporangiales</taxon>
        <taxon>Streptosporangiaceae</taxon>
        <taxon>Microbispora</taxon>
    </lineage>
</organism>
<evidence type="ECO:0000256" key="1">
    <source>
        <dbReference type="SAM" id="MobiDB-lite"/>
    </source>
</evidence>
<accession>A0A1N6Y976</accession>
<protein>
    <submittedName>
        <fullName evidence="2">Uncharacterized protein</fullName>
    </submittedName>
</protein>
<dbReference type="AlphaFoldDB" id="A0A1N6Y976"/>
<dbReference type="STRING" id="58117.SAMN05421833_10645"/>
<reference evidence="3" key="1">
    <citation type="submission" date="2017-01" db="EMBL/GenBank/DDBJ databases">
        <authorList>
            <person name="Varghese N."/>
            <person name="Submissions S."/>
        </authorList>
    </citation>
    <scope>NUCLEOTIDE SEQUENCE [LARGE SCALE GENOMIC DNA]</scope>
    <source>
        <strain evidence="3">ATCC 12950</strain>
    </source>
</reference>
<dbReference type="EMBL" id="FTNI01000006">
    <property type="protein sequence ID" value="SIR11066.1"/>
    <property type="molecule type" value="Genomic_DNA"/>
</dbReference>
<feature type="region of interest" description="Disordered" evidence="1">
    <location>
        <begin position="44"/>
        <end position="77"/>
    </location>
</feature>
<feature type="compositionally biased region" description="Basic and acidic residues" evidence="1">
    <location>
        <begin position="1"/>
        <end position="17"/>
    </location>
</feature>
<feature type="compositionally biased region" description="Low complexity" evidence="1">
    <location>
        <begin position="65"/>
        <end position="77"/>
    </location>
</feature>
<evidence type="ECO:0000313" key="2">
    <source>
        <dbReference type="EMBL" id="SIR11066.1"/>
    </source>
</evidence>
<dbReference type="Gene3D" id="2.60.40.1180">
    <property type="entry name" value="Golgi alpha-mannosidase II"/>
    <property type="match status" value="1"/>
</dbReference>